<dbReference type="AlphaFoldDB" id="A0A316V7P4"/>
<evidence type="ECO:0000313" key="3">
    <source>
        <dbReference type="EMBL" id="PWN32233.1"/>
    </source>
</evidence>
<name>A0A316V7P4_9BASI</name>
<keyword evidence="2" id="KW-0732">Signal</keyword>
<evidence type="ECO:0000313" key="4">
    <source>
        <dbReference type="Proteomes" id="UP000245771"/>
    </source>
</evidence>
<evidence type="ECO:0000256" key="2">
    <source>
        <dbReference type="SAM" id="SignalP"/>
    </source>
</evidence>
<dbReference type="RefSeq" id="XP_025352535.1">
    <property type="nucleotide sequence ID" value="XM_025501493.1"/>
</dbReference>
<feature type="compositionally biased region" description="Basic residues" evidence="1">
    <location>
        <begin position="175"/>
        <end position="193"/>
    </location>
</feature>
<dbReference type="Proteomes" id="UP000245771">
    <property type="component" value="Unassembled WGS sequence"/>
</dbReference>
<dbReference type="EMBL" id="KZ819606">
    <property type="protein sequence ID" value="PWN32233.1"/>
    <property type="molecule type" value="Genomic_DNA"/>
</dbReference>
<keyword evidence="4" id="KW-1185">Reference proteome</keyword>
<dbReference type="GeneID" id="37023274"/>
<feature type="region of interest" description="Disordered" evidence="1">
    <location>
        <begin position="154"/>
        <end position="193"/>
    </location>
</feature>
<sequence length="193" mass="22794">MHTFKNATVVILGWGLLCCSLGAIISKEYDGAVPLYRRASDEEPPMSPTFANLDDIEDVGPYSSFPYQQLPSKNDNLPVQHLEQHTPANEHIEQQSASLTDTAKKLKENKERLSDRQRKYRQKLKSDPKRYKMFREKHAEAQNRRMRRFRAKIKELERTGQLSDKQKEQIERTRFKSRLRSKKHYDKFKKKKS</sequence>
<feature type="compositionally biased region" description="Basic and acidic residues" evidence="1">
    <location>
        <begin position="154"/>
        <end position="174"/>
    </location>
</feature>
<accession>A0A316V7P4</accession>
<feature type="chain" id="PRO_5016311946" evidence="2">
    <location>
        <begin position="27"/>
        <end position="193"/>
    </location>
</feature>
<reference evidence="3 4" key="1">
    <citation type="journal article" date="2018" name="Mol. Biol. Evol.">
        <title>Broad Genomic Sampling Reveals a Smut Pathogenic Ancestry of the Fungal Clade Ustilaginomycotina.</title>
        <authorList>
            <person name="Kijpornyongpan T."/>
            <person name="Mondo S.J."/>
            <person name="Barry K."/>
            <person name="Sandor L."/>
            <person name="Lee J."/>
            <person name="Lipzen A."/>
            <person name="Pangilinan J."/>
            <person name="LaButti K."/>
            <person name="Hainaut M."/>
            <person name="Henrissat B."/>
            <person name="Grigoriev I.V."/>
            <person name="Spatafora J.W."/>
            <person name="Aime M.C."/>
        </authorList>
    </citation>
    <scope>NUCLEOTIDE SEQUENCE [LARGE SCALE GENOMIC DNA]</scope>
    <source>
        <strain evidence="3 4">MCA 3882</strain>
    </source>
</reference>
<proteinExistence type="predicted"/>
<protein>
    <submittedName>
        <fullName evidence="3">Uncharacterized protein</fullName>
    </submittedName>
</protein>
<dbReference type="InParanoid" id="A0A316V7P4"/>
<evidence type="ECO:0000256" key="1">
    <source>
        <dbReference type="SAM" id="MobiDB-lite"/>
    </source>
</evidence>
<gene>
    <name evidence="3" type="ORF">FA14DRAFT_186013</name>
</gene>
<organism evidence="3 4">
    <name type="scientific">Meira miltonrushii</name>
    <dbReference type="NCBI Taxonomy" id="1280837"/>
    <lineage>
        <taxon>Eukaryota</taxon>
        <taxon>Fungi</taxon>
        <taxon>Dikarya</taxon>
        <taxon>Basidiomycota</taxon>
        <taxon>Ustilaginomycotina</taxon>
        <taxon>Exobasidiomycetes</taxon>
        <taxon>Exobasidiales</taxon>
        <taxon>Brachybasidiaceae</taxon>
        <taxon>Meira</taxon>
    </lineage>
</organism>
<feature type="signal peptide" evidence="2">
    <location>
        <begin position="1"/>
        <end position="26"/>
    </location>
</feature>